<dbReference type="RefSeq" id="WP_103310460.1">
    <property type="nucleotide sequence ID" value="NZ_PPPD01000001.1"/>
</dbReference>
<accession>A0A2K3UVL5</accession>
<proteinExistence type="predicted"/>
<comment type="caution">
    <text evidence="2">The sequence shown here is derived from an EMBL/GenBank/DDBJ whole genome shotgun (WGS) entry which is preliminary data.</text>
</comment>
<dbReference type="SUPFAM" id="SSF159234">
    <property type="entry name" value="FomD-like"/>
    <property type="match status" value="1"/>
</dbReference>
<keyword evidence="3" id="KW-1185">Reference proteome</keyword>
<dbReference type="OrthoDB" id="2002222at2"/>
<feature type="domain" description="DUF402" evidence="1">
    <location>
        <begin position="84"/>
        <end position="166"/>
    </location>
</feature>
<name>A0A2K3UVL5_9DEIO</name>
<sequence length="182" mass="19986">MKRKIYDLRPWARTARHSQTVLTVPGHVIVDYLAHEVERPLDVEFGGRTLRVLDSGFRWVRIHPTGSGEGVLGSALTAQLGVSGAPVQVYVDIHTGEGVGEDGLPWTDDVYLDVIGDWQEGRVMETHVIDGEELEAAVQGGRVTPELAGAAWALARQVEAELRAGTYAPLDTLRRYLSDPYT</sequence>
<dbReference type="InterPro" id="IPR007295">
    <property type="entry name" value="DUF402"/>
</dbReference>
<evidence type="ECO:0000313" key="2">
    <source>
        <dbReference type="EMBL" id="PNY80583.1"/>
    </source>
</evidence>
<protein>
    <recommendedName>
        <fullName evidence="1">DUF402 domain-containing protein</fullName>
    </recommendedName>
</protein>
<gene>
    <name evidence="2" type="ORF">CVO96_03685</name>
</gene>
<dbReference type="Pfam" id="PF04167">
    <property type="entry name" value="DUF402"/>
    <property type="match status" value="1"/>
</dbReference>
<dbReference type="PANTHER" id="PTHR41271:SF1">
    <property type="entry name" value="DUF402 DOMAIN-CONTAINING PROTEIN"/>
    <property type="match status" value="1"/>
</dbReference>
<evidence type="ECO:0000259" key="1">
    <source>
        <dbReference type="Pfam" id="PF04167"/>
    </source>
</evidence>
<dbReference type="AlphaFoldDB" id="A0A2K3UVL5"/>
<evidence type="ECO:0000313" key="3">
    <source>
        <dbReference type="Proteomes" id="UP000236379"/>
    </source>
</evidence>
<dbReference type="EMBL" id="PPPD01000001">
    <property type="protein sequence ID" value="PNY80583.1"/>
    <property type="molecule type" value="Genomic_DNA"/>
</dbReference>
<organism evidence="2 3">
    <name type="scientific">Deinococcus koreensis</name>
    <dbReference type="NCBI Taxonomy" id="2054903"/>
    <lineage>
        <taxon>Bacteria</taxon>
        <taxon>Thermotogati</taxon>
        <taxon>Deinococcota</taxon>
        <taxon>Deinococci</taxon>
        <taxon>Deinococcales</taxon>
        <taxon>Deinococcaceae</taxon>
        <taxon>Deinococcus</taxon>
    </lineage>
</organism>
<dbReference type="Gene3D" id="2.40.380.10">
    <property type="entry name" value="FomD-like"/>
    <property type="match status" value="1"/>
</dbReference>
<reference evidence="2 3" key="1">
    <citation type="submission" date="2018-01" db="EMBL/GenBank/DDBJ databases">
        <title>Deinococcus koreensis sp. nov., a radiation-resistant bacterium isolated from river water.</title>
        <authorList>
            <person name="Choi A."/>
        </authorList>
    </citation>
    <scope>NUCLEOTIDE SEQUENCE [LARGE SCALE GENOMIC DNA]</scope>
    <source>
        <strain evidence="2 3">SJW1-2</strain>
    </source>
</reference>
<dbReference type="Proteomes" id="UP000236379">
    <property type="component" value="Unassembled WGS sequence"/>
</dbReference>
<dbReference type="PANTHER" id="PTHR41271">
    <property type="entry name" value="DUF402 DOMAIN-CONTAINING PROTEIN"/>
    <property type="match status" value="1"/>
</dbReference>
<dbReference type="InterPro" id="IPR035930">
    <property type="entry name" value="FomD-like_sf"/>
</dbReference>